<dbReference type="ExpressionAtlas" id="N1QSQ6">
    <property type="expression patterns" value="baseline"/>
</dbReference>
<feature type="region of interest" description="Disordered" evidence="11">
    <location>
        <begin position="326"/>
        <end position="346"/>
    </location>
</feature>
<dbReference type="InterPro" id="IPR000719">
    <property type="entry name" value="Prot_kinase_dom"/>
</dbReference>
<dbReference type="GO" id="GO:0005524">
    <property type="term" value="F:ATP binding"/>
    <property type="evidence" value="ECO:0007669"/>
    <property type="project" value="UniProtKB-KW"/>
</dbReference>
<comment type="subcellular location">
    <subcellularLocation>
        <location evidence="1">Membrane</location>
    </subcellularLocation>
</comment>
<dbReference type="EnsemblPlants" id="EMT01412">
    <property type="protein sequence ID" value="EMT01412"/>
    <property type="gene ID" value="F775_19384"/>
</dbReference>
<evidence type="ECO:0000256" key="9">
    <source>
        <dbReference type="ARBA" id="ARBA00047899"/>
    </source>
</evidence>
<evidence type="ECO:0000256" key="6">
    <source>
        <dbReference type="ARBA" id="ARBA00022777"/>
    </source>
</evidence>
<dbReference type="PANTHER" id="PTHR44329">
    <property type="entry name" value="SERINE/THREONINE-PROTEIN KINASE TNNI3K-RELATED"/>
    <property type="match status" value="1"/>
</dbReference>
<feature type="compositionally biased region" description="Pro residues" evidence="11">
    <location>
        <begin position="37"/>
        <end position="49"/>
    </location>
</feature>
<dbReference type="InterPro" id="IPR051681">
    <property type="entry name" value="Ser/Thr_Kinases-Pseudokinases"/>
</dbReference>
<feature type="domain" description="Protein kinase" evidence="12">
    <location>
        <begin position="427"/>
        <end position="698"/>
    </location>
</feature>
<dbReference type="PROSITE" id="PS50011">
    <property type="entry name" value="PROTEIN_KINASE_DOM"/>
    <property type="match status" value="1"/>
</dbReference>
<dbReference type="Gene3D" id="3.30.450.20">
    <property type="entry name" value="PAS domain"/>
    <property type="match status" value="1"/>
</dbReference>
<comment type="catalytic activity">
    <reaction evidence="9">
        <text>L-threonyl-[protein] + ATP = O-phospho-L-threonyl-[protein] + ADP + H(+)</text>
        <dbReference type="Rhea" id="RHEA:46608"/>
        <dbReference type="Rhea" id="RHEA-COMP:11060"/>
        <dbReference type="Rhea" id="RHEA-COMP:11605"/>
        <dbReference type="ChEBI" id="CHEBI:15378"/>
        <dbReference type="ChEBI" id="CHEBI:30013"/>
        <dbReference type="ChEBI" id="CHEBI:30616"/>
        <dbReference type="ChEBI" id="CHEBI:61977"/>
        <dbReference type="ChEBI" id="CHEBI:456216"/>
        <dbReference type="EC" id="2.7.11.1"/>
    </reaction>
</comment>
<dbReference type="InterPro" id="IPR011009">
    <property type="entry name" value="Kinase-like_dom_sf"/>
</dbReference>
<keyword evidence="8" id="KW-0472">Membrane</keyword>
<dbReference type="Gene3D" id="1.10.510.10">
    <property type="entry name" value="Transferase(Phosphotransferase) domain 1"/>
    <property type="match status" value="1"/>
</dbReference>
<evidence type="ECO:0000256" key="7">
    <source>
        <dbReference type="ARBA" id="ARBA00022840"/>
    </source>
</evidence>
<dbReference type="Pfam" id="PF07714">
    <property type="entry name" value="PK_Tyr_Ser-Thr"/>
    <property type="match status" value="1"/>
</dbReference>
<dbReference type="PANTHER" id="PTHR44329:SF110">
    <property type="entry name" value="PROTEIN KINASE DOMAIN-CONTAINING PROTEIN"/>
    <property type="match status" value="1"/>
</dbReference>
<protein>
    <recommendedName>
        <fullName evidence="2">non-specific serine/threonine protein kinase</fullName>
        <ecNumber evidence="2">2.7.11.1</ecNumber>
    </recommendedName>
</protein>
<evidence type="ECO:0000256" key="4">
    <source>
        <dbReference type="ARBA" id="ARBA00022679"/>
    </source>
</evidence>
<dbReference type="InterPro" id="IPR008271">
    <property type="entry name" value="Ser/Thr_kinase_AS"/>
</dbReference>
<comment type="catalytic activity">
    <reaction evidence="10">
        <text>L-seryl-[protein] + ATP = O-phospho-L-seryl-[protein] + ADP + H(+)</text>
        <dbReference type="Rhea" id="RHEA:17989"/>
        <dbReference type="Rhea" id="RHEA-COMP:9863"/>
        <dbReference type="Rhea" id="RHEA-COMP:11604"/>
        <dbReference type="ChEBI" id="CHEBI:15378"/>
        <dbReference type="ChEBI" id="CHEBI:29999"/>
        <dbReference type="ChEBI" id="CHEBI:30616"/>
        <dbReference type="ChEBI" id="CHEBI:83421"/>
        <dbReference type="ChEBI" id="CHEBI:456216"/>
        <dbReference type="EC" id="2.7.11.1"/>
    </reaction>
</comment>
<name>N1QSQ6_AEGTA</name>
<feature type="region of interest" description="Disordered" evidence="11">
    <location>
        <begin position="1022"/>
        <end position="1044"/>
    </location>
</feature>
<feature type="region of interest" description="Disordered" evidence="11">
    <location>
        <begin position="184"/>
        <end position="207"/>
    </location>
</feature>
<feature type="region of interest" description="Disordered" evidence="11">
    <location>
        <begin position="231"/>
        <end position="304"/>
    </location>
</feature>
<dbReference type="CDD" id="cd13999">
    <property type="entry name" value="STKc_MAP3K-like"/>
    <property type="match status" value="1"/>
</dbReference>
<feature type="compositionally biased region" description="Polar residues" evidence="11">
    <location>
        <begin position="286"/>
        <end position="297"/>
    </location>
</feature>
<evidence type="ECO:0000256" key="3">
    <source>
        <dbReference type="ARBA" id="ARBA00022527"/>
    </source>
</evidence>
<organism evidence="13">
    <name type="scientific">Aegilops tauschii</name>
    <name type="common">Tausch's goatgrass</name>
    <name type="synonym">Aegilops squarrosa</name>
    <dbReference type="NCBI Taxonomy" id="37682"/>
    <lineage>
        <taxon>Eukaryota</taxon>
        <taxon>Viridiplantae</taxon>
        <taxon>Streptophyta</taxon>
        <taxon>Embryophyta</taxon>
        <taxon>Tracheophyta</taxon>
        <taxon>Spermatophyta</taxon>
        <taxon>Magnoliopsida</taxon>
        <taxon>Liliopsida</taxon>
        <taxon>Poales</taxon>
        <taxon>Poaceae</taxon>
        <taxon>BOP clade</taxon>
        <taxon>Pooideae</taxon>
        <taxon>Triticodae</taxon>
        <taxon>Triticeae</taxon>
        <taxon>Triticinae</taxon>
        <taxon>Aegilops</taxon>
    </lineage>
</organism>
<evidence type="ECO:0000256" key="5">
    <source>
        <dbReference type="ARBA" id="ARBA00022741"/>
    </source>
</evidence>
<dbReference type="SUPFAM" id="SSF56112">
    <property type="entry name" value="Protein kinase-like (PK-like)"/>
    <property type="match status" value="1"/>
</dbReference>
<dbReference type="AlphaFoldDB" id="N1QSQ6"/>
<dbReference type="EC" id="2.7.11.1" evidence="2"/>
<dbReference type="GO" id="GO:0016020">
    <property type="term" value="C:membrane"/>
    <property type="evidence" value="ECO:0007669"/>
    <property type="project" value="UniProtKB-SubCell"/>
</dbReference>
<evidence type="ECO:0000313" key="13">
    <source>
        <dbReference type="EnsemblPlants" id="EMT01412"/>
    </source>
</evidence>
<feature type="region of interest" description="Disordered" evidence="11">
    <location>
        <begin position="735"/>
        <end position="798"/>
    </location>
</feature>
<keyword evidence="3" id="KW-0723">Serine/threonine-protein kinase</keyword>
<sequence length="1044" mass="116258">MEPDELLRKIRVLEEGQEELKREIGKLIPGQGHSSASPPPPPPPPPRRPFPALQQATSSRGRALALLHQSSSSSSSRPQRPGLSDRHCHRILQSLGQAVHVISLEGKVLYCPAHEIIRNIFMGKCWRGKFPVKHKSGERFSVVVNNTPLYDEDGSLVGLTCLSGDARILEEIVGPSVVGKSYPNSAKPHLQVNNKPKSGLPQKCLSDSQEPLQSAITSKITNLATKVTSRVRSRIRSGQSCDEQDGNGRQGQYSDHDAREELTSSEASTPGGDVLHGTFVTEEKSPVNSRKTNSDDSGQGKGGFQKIFSSKAEALLTKKGISWPWKGNENDGGCGKNNMTSPPLHDKQENTQIRQGVPVLEPIIIPDSKDTEYAQAGKYEVSGSWWTFNNNSTSSTMSSTVSSNSSPIERVDYEADCLDYEILWEDLTLGEQVGEGSCGTVYHALWYGSDVAVKVFSRQEYSEEMIRTFRQEVSLMKKLRHPNIILFMGAVASQERLCIVTEFLPRGSLFRLLRKTTGKLDPRRRVHMAIDIARGMNYLHSSSPTVVHRDLKSSNLLVDKNWTVKVADFGLSRLKIETFLTTKTGKGTPQWMAPEVLRNEPSNEKSDVYSYGVVLWELVTQKIPWDTLNTMQVIGAVGFMDHRLEIPSDIDPQWVSMIESCWDSIWAPLRRDVVHDTMEDVVAGPNAGTVLENARAWITGSRTAVGEGGSSDRHVDSDVHTLMVAEIFAGEDNMTQHCPGYQGDDREKEKVKIRASMEQEKEGEAKKNEGERSLDTPGARTEGPRSVLPPFPPPSVKRSPLGFHPTTSWYHEQVKPLFEEQDGDPGYVTKGHFFIAQRALHQENGATQAAAQVGHIRATHHMIQVLPEIGCLDVMLPEIAKLQKIHSMAMDYKTEFEHVKGRNNKRKNQGSKSKCLHKCHGNNLKMMMPFVKHKHSKHNAHSAGPLESLKSATAKCENKRKLFVGRYTKKPRIAKNNKKGATKHIFLVLLHGKNDTKWNKCFKTLLHAKSDISRNEHLRTFLHGKSNDTSPTVTPPVSCYSNPM</sequence>
<evidence type="ECO:0000256" key="10">
    <source>
        <dbReference type="ARBA" id="ARBA00048679"/>
    </source>
</evidence>
<feature type="region of interest" description="Disordered" evidence="11">
    <location>
        <begin position="23"/>
        <end position="56"/>
    </location>
</feature>
<keyword evidence="5" id="KW-0547">Nucleotide-binding</keyword>
<reference evidence="13" key="1">
    <citation type="submission" date="2015-06" db="UniProtKB">
        <authorList>
            <consortium name="EnsemblPlants"/>
        </authorList>
    </citation>
    <scope>IDENTIFICATION</scope>
</reference>
<evidence type="ECO:0000256" key="1">
    <source>
        <dbReference type="ARBA" id="ARBA00004370"/>
    </source>
</evidence>
<evidence type="ECO:0000256" key="8">
    <source>
        <dbReference type="ARBA" id="ARBA00023136"/>
    </source>
</evidence>
<keyword evidence="7" id="KW-0067">ATP-binding</keyword>
<dbReference type="SMART" id="SM00220">
    <property type="entry name" value="S_TKc"/>
    <property type="match status" value="1"/>
</dbReference>
<dbReference type="GO" id="GO:0004674">
    <property type="term" value="F:protein serine/threonine kinase activity"/>
    <property type="evidence" value="ECO:0007669"/>
    <property type="project" value="UniProtKB-KW"/>
</dbReference>
<evidence type="ECO:0000256" key="11">
    <source>
        <dbReference type="SAM" id="MobiDB-lite"/>
    </source>
</evidence>
<evidence type="ECO:0000259" key="12">
    <source>
        <dbReference type="PROSITE" id="PS50011"/>
    </source>
</evidence>
<feature type="compositionally biased region" description="Basic and acidic residues" evidence="11">
    <location>
        <begin position="743"/>
        <end position="774"/>
    </location>
</feature>
<dbReference type="FunFam" id="1.10.510.10:FF:000476">
    <property type="entry name" value="PAS domain-containing protein tyrosine kinase family protein"/>
    <property type="match status" value="1"/>
</dbReference>
<dbReference type="FunFam" id="3.30.200.20:FF:000329">
    <property type="entry name" value="PAS domain-containing protein tyrosine kinase"/>
    <property type="match status" value="1"/>
</dbReference>
<evidence type="ECO:0000256" key="2">
    <source>
        <dbReference type="ARBA" id="ARBA00012513"/>
    </source>
</evidence>
<dbReference type="InterPro" id="IPR001245">
    <property type="entry name" value="Ser-Thr/Tyr_kinase_cat_dom"/>
</dbReference>
<dbReference type="PROSITE" id="PS00108">
    <property type="entry name" value="PROTEIN_KINASE_ST"/>
    <property type="match status" value="1"/>
</dbReference>
<dbReference type="Gene3D" id="3.30.200.20">
    <property type="entry name" value="Phosphorylase Kinase, domain 1"/>
    <property type="match status" value="1"/>
</dbReference>
<keyword evidence="4" id="KW-0808">Transferase</keyword>
<proteinExistence type="predicted"/>
<keyword evidence="6" id="KW-0418">Kinase</keyword>
<accession>N1QSQ6</accession>